<dbReference type="Proteomes" id="UP000317243">
    <property type="component" value="Unassembled WGS sequence"/>
</dbReference>
<evidence type="ECO:0000256" key="6">
    <source>
        <dbReference type="ARBA" id="ARBA00023065"/>
    </source>
</evidence>
<dbReference type="PANTHER" id="PTHR32024">
    <property type="entry name" value="TRK SYSTEM POTASSIUM UPTAKE PROTEIN TRKG-RELATED"/>
    <property type="match status" value="1"/>
</dbReference>
<feature type="transmembrane region" description="Helical" evidence="8">
    <location>
        <begin position="227"/>
        <end position="250"/>
    </location>
</feature>
<gene>
    <name evidence="9" type="primary">ktrB</name>
    <name evidence="9" type="ORF">KOR42_11180</name>
</gene>
<reference evidence="9 10" key="1">
    <citation type="submission" date="2019-02" db="EMBL/GenBank/DDBJ databases">
        <title>Deep-cultivation of Planctomycetes and their phenomic and genomic characterization uncovers novel biology.</title>
        <authorList>
            <person name="Wiegand S."/>
            <person name="Jogler M."/>
            <person name="Boedeker C."/>
            <person name="Pinto D."/>
            <person name="Vollmers J."/>
            <person name="Rivas-Marin E."/>
            <person name="Kohn T."/>
            <person name="Peeters S.H."/>
            <person name="Heuer A."/>
            <person name="Rast P."/>
            <person name="Oberbeckmann S."/>
            <person name="Bunk B."/>
            <person name="Jeske O."/>
            <person name="Meyerdierks A."/>
            <person name="Storesund J.E."/>
            <person name="Kallscheuer N."/>
            <person name="Luecker S."/>
            <person name="Lage O.M."/>
            <person name="Pohl T."/>
            <person name="Merkel B.J."/>
            <person name="Hornburger P."/>
            <person name="Mueller R.-W."/>
            <person name="Bruemmer F."/>
            <person name="Labrenz M."/>
            <person name="Spormann A.M."/>
            <person name="Op Den Camp H."/>
            <person name="Overmann J."/>
            <person name="Amann R."/>
            <person name="Jetten M.S.M."/>
            <person name="Mascher T."/>
            <person name="Medema M.H."/>
            <person name="Devos D.P."/>
            <person name="Kaster A.-K."/>
            <person name="Ovreas L."/>
            <person name="Rohde M."/>
            <person name="Galperin M.Y."/>
            <person name="Jogler C."/>
        </authorList>
    </citation>
    <scope>NUCLEOTIDE SEQUENCE [LARGE SCALE GENOMIC DNA]</scope>
    <source>
        <strain evidence="9 10">KOR42</strain>
    </source>
</reference>
<organism evidence="9 10">
    <name type="scientific">Thalassoglobus neptunius</name>
    <dbReference type="NCBI Taxonomy" id="1938619"/>
    <lineage>
        <taxon>Bacteria</taxon>
        <taxon>Pseudomonadati</taxon>
        <taxon>Planctomycetota</taxon>
        <taxon>Planctomycetia</taxon>
        <taxon>Planctomycetales</taxon>
        <taxon>Planctomycetaceae</taxon>
        <taxon>Thalassoglobus</taxon>
    </lineage>
</organism>
<evidence type="ECO:0000313" key="9">
    <source>
        <dbReference type="EMBL" id="TWT57752.1"/>
    </source>
</evidence>
<protein>
    <submittedName>
        <fullName evidence="9">Ktr system potassium uptake protein B</fullName>
    </submittedName>
</protein>
<comment type="subcellular location">
    <subcellularLocation>
        <location evidence="1">Cell membrane</location>
        <topology evidence="1">Multi-pass membrane protein</topology>
    </subcellularLocation>
</comment>
<feature type="transmembrane region" description="Helical" evidence="8">
    <location>
        <begin position="473"/>
        <end position="491"/>
    </location>
</feature>
<evidence type="ECO:0000256" key="2">
    <source>
        <dbReference type="ARBA" id="ARBA00022448"/>
    </source>
</evidence>
<feature type="transmembrane region" description="Helical" evidence="8">
    <location>
        <begin position="340"/>
        <end position="364"/>
    </location>
</feature>
<dbReference type="Pfam" id="PF02386">
    <property type="entry name" value="TrkH"/>
    <property type="match status" value="1"/>
</dbReference>
<dbReference type="RefSeq" id="WP_146507672.1">
    <property type="nucleotide sequence ID" value="NZ_SIHI01000001.1"/>
</dbReference>
<dbReference type="EMBL" id="SIHI01000001">
    <property type="protein sequence ID" value="TWT57752.1"/>
    <property type="molecule type" value="Genomic_DNA"/>
</dbReference>
<feature type="transmembrane region" description="Helical" evidence="8">
    <location>
        <begin position="512"/>
        <end position="533"/>
    </location>
</feature>
<evidence type="ECO:0000313" key="10">
    <source>
        <dbReference type="Proteomes" id="UP000317243"/>
    </source>
</evidence>
<feature type="transmembrane region" description="Helical" evidence="8">
    <location>
        <begin position="395"/>
        <end position="414"/>
    </location>
</feature>
<name>A0A5C5X6W4_9PLAN</name>
<comment type="caution">
    <text evidence="9">The sequence shown here is derived from an EMBL/GenBank/DDBJ whole genome shotgun (WGS) entry which is preliminary data.</text>
</comment>
<evidence type="ECO:0000256" key="8">
    <source>
        <dbReference type="SAM" id="Phobius"/>
    </source>
</evidence>
<proteinExistence type="predicted"/>
<sequence length="619" mass="66174">MKSNHPLSQAWNSRPTRHPGRAQILRRGDSLAQVVGVAAILVGHGLRRSGQTSPEFGAVVIFAMALISFGIAVRFRWSLAQQSFSRRHLPTVAAAAVWGLGMILAIILGPILPDTNGSGIGGGRWWGMVHISEIILGIYSIAGMVQGIRRLAGNGVQPTFLLIGSFLVLVTVGTMTLMLPIARKPMQGLDESGAPLSVALFTATSASCVTGLVVVDTSTYWSRFGQIVILILFQIGGLGIMSFGAFFAVIAGRNVRLSEFATMRDLLASGNVGNFRRLVFAVLGTTFGVELLGAFLLMPLWDHLPIGERFFMSLFHSVSAFCNAGFALTENSFVGMANRWEVSGIVCLLIIVGGLGFSILYNLVAVGGAKLRRLRQSGINRPSQPPIRLRLDTKLVVTATFWLLIGGTVMILLLERTGGNSEESFSVADAWFQSVTFRTAGFNTVDLGELQTSTKLIAVLLMIVGASPGSTGGGIKTIVFAVAVVGLLTVLRGREKVEAFGRTLSSTTVNRALVIVFVFMLTVMTATILLVIFERKPELFLDHLFEATSAVGTVGVSTSVTGPYGEMTSTTQSLSNPSRFVIVVAMFLGRIGPLTLLLALAGEGKSARYDYPVERVTLG</sequence>
<dbReference type="OrthoDB" id="9810952at2"/>
<dbReference type="GO" id="GO:0030001">
    <property type="term" value="P:metal ion transport"/>
    <property type="evidence" value="ECO:0007669"/>
    <property type="project" value="UniProtKB-ARBA"/>
</dbReference>
<dbReference type="GO" id="GO:0008324">
    <property type="term" value="F:monoatomic cation transmembrane transporter activity"/>
    <property type="evidence" value="ECO:0007669"/>
    <property type="project" value="InterPro"/>
</dbReference>
<evidence type="ECO:0000256" key="3">
    <source>
        <dbReference type="ARBA" id="ARBA00022475"/>
    </source>
</evidence>
<keyword evidence="10" id="KW-1185">Reference proteome</keyword>
<feature type="transmembrane region" description="Helical" evidence="8">
    <location>
        <begin position="278"/>
        <end position="298"/>
    </location>
</feature>
<dbReference type="AlphaFoldDB" id="A0A5C5X6W4"/>
<keyword evidence="6" id="KW-0406">Ion transport</keyword>
<feature type="transmembrane region" description="Helical" evidence="8">
    <location>
        <begin position="89"/>
        <end position="113"/>
    </location>
</feature>
<evidence type="ECO:0000256" key="1">
    <source>
        <dbReference type="ARBA" id="ARBA00004651"/>
    </source>
</evidence>
<feature type="transmembrane region" description="Helical" evidence="8">
    <location>
        <begin position="56"/>
        <end position="77"/>
    </location>
</feature>
<feature type="transmembrane region" description="Helical" evidence="8">
    <location>
        <begin position="310"/>
        <end position="328"/>
    </location>
</feature>
<evidence type="ECO:0000256" key="4">
    <source>
        <dbReference type="ARBA" id="ARBA00022692"/>
    </source>
</evidence>
<keyword evidence="5 8" id="KW-1133">Transmembrane helix</keyword>
<keyword evidence="4 8" id="KW-0812">Transmembrane</keyword>
<keyword evidence="2" id="KW-0813">Transport</keyword>
<evidence type="ECO:0000256" key="5">
    <source>
        <dbReference type="ARBA" id="ARBA00022989"/>
    </source>
</evidence>
<keyword evidence="3" id="KW-1003">Cell membrane</keyword>
<feature type="transmembrane region" description="Helical" evidence="8">
    <location>
        <begin position="160"/>
        <end position="182"/>
    </location>
</feature>
<dbReference type="PANTHER" id="PTHR32024:SF1">
    <property type="entry name" value="KTR SYSTEM POTASSIUM UPTAKE PROTEIN B"/>
    <property type="match status" value="1"/>
</dbReference>
<accession>A0A5C5X6W4</accession>
<evidence type="ECO:0000256" key="7">
    <source>
        <dbReference type="ARBA" id="ARBA00023136"/>
    </source>
</evidence>
<feature type="transmembrane region" description="Helical" evidence="8">
    <location>
        <begin position="125"/>
        <end position="148"/>
    </location>
</feature>
<dbReference type="InterPro" id="IPR003445">
    <property type="entry name" value="Cat_transpt"/>
</dbReference>
<feature type="transmembrane region" description="Helical" evidence="8">
    <location>
        <begin position="194"/>
        <end position="215"/>
    </location>
</feature>
<feature type="transmembrane region" description="Helical" evidence="8">
    <location>
        <begin position="580"/>
        <end position="601"/>
    </location>
</feature>
<dbReference type="GO" id="GO:0005886">
    <property type="term" value="C:plasma membrane"/>
    <property type="evidence" value="ECO:0007669"/>
    <property type="project" value="UniProtKB-SubCell"/>
</dbReference>
<keyword evidence="7 8" id="KW-0472">Membrane</keyword>